<feature type="signal peptide" evidence="1">
    <location>
        <begin position="1"/>
        <end position="30"/>
    </location>
</feature>
<dbReference type="InParanoid" id="F4NWK6"/>
<dbReference type="RefSeq" id="XP_006676860.1">
    <property type="nucleotide sequence ID" value="XM_006676797.1"/>
</dbReference>
<dbReference type="Proteomes" id="UP000007241">
    <property type="component" value="Unassembled WGS sequence"/>
</dbReference>
<protein>
    <submittedName>
        <fullName evidence="2">Expressed protein</fullName>
    </submittedName>
</protein>
<keyword evidence="1" id="KW-0732">Signal</keyword>
<organism evidence="2 3">
    <name type="scientific">Batrachochytrium dendrobatidis (strain JAM81 / FGSC 10211)</name>
    <name type="common">Frog chytrid fungus</name>
    <dbReference type="NCBI Taxonomy" id="684364"/>
    <lineage>
        <taxon>Eukaryota</taxon>
        <taxon>Fungi</taxon>
        <taxon>Fungi incertae sedis</taxon>
        <taxon>Chytridiomycota</taxon>
        <taxon>Chytridiomycota incertae sedis</taxon>
        <taxon>Chytridiomycetes</taxon>
        <taxon>Rhizophydiales</taxon>
        <taxon>Rhizophydiales incertae sedis</taxon>
        <taxon>Batrachochytrium</taxon>
    </lineage>
</organism>
<dbReference type="GeneID" id="18241153"/>
<accession>F4NWK6</accession>
<evidence type="ECO:0000313" key="2">
    <source>
        <dbReference type="EMBL" id="EGF82499.1"/>
    </source>
</evidence>
<dbReference type="EMBL" id="GL882880">
    <property type="protein sequence ID" value="EGF82499.1"/>
    <property type="molecule type" value="Genomic_DNA"/>
</dbReference>
<evidence type="ECO:0000313" key="3">
    <source>
        <dbReference type="Proteomes" id="UP000007241"/>
    </source>
</evidence>
<feature type="chain" id="PRO_5003312397" evidence="1">
    <location>
        <begin position="31"/>
        <end position="100"/>
    </location>
</feature>
<proteinExistence type="predicted"/>
<name>F4NWK6_BATDJ</name>
<gene>
    <name evidence="2" type="ORF">BATDEDRAFT_36653</name>
</gene>
<dbReference type="AlphaFoldDB" id="F4NWK6"/>
<sequence>MHSCIAMLSNHIILIQLLIVLWTVPTVVLSSPVPAQDQVFQYKLLKDVRANQWLTFVPLNHKQREDLLTRVESMLMVSDVVFMISIGEKLLTVFVGFTQH</sequence>
<evidence type="ECO:0000256" key="1">
    <source>
        <dbReference type="SAM" id="SignalP"/>
    </source>
</evidence>
<reference evidence="2 3" key="1">
    <citation type="submission" date="2009-12" db="EMBL/GenBank/DDBJ databases">
        <title>The draft genome of Batrachochytrium dendrobatidis.</title>
        <authorList>
            <consortium name="US DOE Joint Genome Institute (JGI-PGF)"/>
            <person name="Kuo A."/>
            <person name="Salamov A."/>
            <person name="Schmutz J."/>
            <person name="Lucas S."/>
            <person name="Pitluck S."/>
            <person name="Rosenblum E."/>
            <person name="Stajich J."/>
            <person name="Eisen M."/>
            <person name="Grigoriev I.V."/>
        </authorList>
    </citation>
    <scope>NUCLEOTIDE SEQUENCE [LARGE SCALE GENOMIC DNA]</scope>
    <source>
        <strain evidence="3">JAM81 / FGSC 10211</strain>
    </source>
</reference>
<dbReference type="HOGENOM" id="CLU_2305540_0_0_1"/>
<keyword evidence="3" id="KW-1185">Reference proteome</keyword>